<keyword evidence="3 5" id="KW-0238">DNA-binding</keyword>
<dbReference type="InterPro" id="IPR009057">
    <property type="entry name" value="Homeodomain-like_sf"/>
</dbReference>
<dbReference type="PANTHER" id="PTHR30055">
    <property type="entry name" value="HTH-TYPE TRANSCRIPTIONAL REGULATOR RUTR"/>
    <property type="match status" value="1"/>
</dbReference>
<keyword evidence="4" id="KW-0804">Transcription</keyword>
<evidence type="ECO:0000256" key="3">
    <source>
        <dbReference type="ARBA" id="ARBA00023125"/>
    </source>
</evidence>
<keyword evidence="8" id="KW-1185">Reference proteome</keyword>
<evidence type="ECO:0000259" key="6">
    <source>
        <dbReference type="PROSITE" id="PS50977"/>
    </source>
</evidence>
<dbReference type="PANTHER" id="PTHR30055:SF175">
    <property type="entry name" value="HTH-TYPE TRANSCRIPTIONAL REPRESSOR KSTR2"/>
    <property type="match status" value="1"/>
</dbReference>
<protein>
    <submittedName>
        <fullName evidence="7">TetR/AcrR family transcriptional regulator</fullName>
    </submittedName>
</protein>
<keyword evidence="1" id="KW-0678">Repressor</keyword>
<dbReference type="InterPro" id="IPR050109">
    <property type="entry name" value="HTH-type_TetR-like_transc_reg"/>
</dbReference>
<comment type="caution">
    <text evidence="7">The sequence shown here is derived from an EMBL/GenBank/DDBJ whole genome shotgun (WGS) entry which is preliminary data.</text>
</comment>
<dbReference type="RefSeq" id="WP_033384918.1">
    <property type="nucleotide sequence ID" value="NZ_BAAAHE010000007.1"/>
</dbReference>
<accession>A0ABN1GB27</accession>
<reference evidence="7 8" key="1">
    <citation type="journal article" date="2019" name="Int. J. Syst. Evol. Microbiol.">
        <title>The Global Catalogue of Microorganisms (GCM) 10K type strain sequencing project: providing services to taxonomists for standard genome sequencing and annotation.</title>
        <authorList>
            <consortium name="The Broad Institute Genomics Platform"/>
            <consortium name="The Broad Institute Genome Sequencing Center for Infectious Disease"/>
            <person name="Wu L."/>
            <person name="Ma J."/>
        </authorList>
    </citation>
    <scope>NUCLEOTIDE SEQUENCE [LARGE SCALE GENOMIC DNA]</scope>
    <source>
        <strain evidence="7 8">JCM 10671</strain>
    </source>
</reference>
<evidence type="ECO:0000256" key="2">
    <source>
        <dbReference type="ARBA" id="ARBA00023015"/>
    </source>
</evidence>
<gene>
    <name evidence="7" type="ORF">GCM10009547_07000</name>
</gene>
<dbReference type="Proteomes" id="UP001500957">
    <property type="component" value="Unassembled WGS sequence"/>
</dbReference>
<proteinExistence type="predicted"/>
<keyword evidence="2" id="KW-0805">Transcription regulation</keyword>
<dbReference type="EMBL" id="BAAAHE010000007">
    <property type="protein sequence ID" value="GAA0607683.1"/>
    <property type="molecule type" value="Genomic_DNA"/>
</dbReference>
<evidence type="ECO:0000256" key="4">
    <source>
        <dbReference type="ARBA" id="ARBA00023163"/>
    </source>
</evidence>
<dbReference type="SUPFAM" id="SSF48498">
    <property type="entry name" value="Tetracyclin repressor-like, C-terminal domain"/>
    <property type="match status" value="1"/>
</dbReference>
<dbReference type="Gene3D" id="1.10.357.10">
    <property type="entry name" value="Tetracycline Repressor, domain 2"/>
    <property type="match status" value="1"/>
</dbReference>
<dbReference type="InterPro" id="IPR041490">
    <property type="entry name" value="KstR2_TetR_C"/>
</dbReference>
<dbReference type="Pfam" id="PF17932">
    <property type="entry name" value="TetR_C_24"/>
    <property type="match status" value="1"/>
</dbReference>
<organism evidence="7 8">
    <name type="scientific">Sporichthya brevicatena</name>
    <dbReference type="NCBI Taxonomy" id="171442"/>
    <lineage>
        <taxon>Bacteria</taxon>
        <taxon>Bacillati</taxon>
        <taxon>Actinomycetota</taxon>
        <taxon>Actinomycetes</taxon>
        <taxon>Sporichthyales</taxon>
        <taxon>Sporichthyaceae</taxon>
        <taxon>Sporichthya</taxon>
    </lineage>
</organism>
<dbReference type="PRINTS" id="PR00455">
    <property type="entry name" value="HTHTETR"/>
</dbReference>
<dbReference type="InterPro" id="IPR001647">
    <property type="entry name" value="HTH_TetR"/>
</dbReference>
<evidence type="ECO:0000313" key="8">
    <source>
        <dbReference type="Proteomes" id="UP001500957"/>
    </source>
</evidence>
<evidence type="ECO:0000256" key="5">
    <source>
        <dbReference type="PROSITE-ProRule" id="PRU00335"/>
    </source>
</evidence>
<dbReference type="PROSITE" id="PS50977">
    <property type="entry name" value="HTH_TETR_2"/>
    <property type="match status" value="1"/>
</dbReference>
<sequence length="225" mass="25288">MASSGIEARRQAAMEEGSAAYIARRKEIVRAAAHVFRDKGYEATLKDVAQALGTERASIYYYFGSKEELLQEIVREALARDMEAAHAIRKSKDTTPAKIRALIESMVISYAENYPHMNVYIEDLGRIARQDSEWAIDVIEETRQYEALVRSILRQGQEEGTLRDDIPINVASMALFGTVNWMYRWYRPTYPVPPEEIADGFARIFLSGFAVPGAEEAAGTAKGKQ</sequence>
<dbReference type="SUPFAM" id="SSF46689">
    <property type="entry name" value="Homeodomain-like"/>
    <property type="match status" value="1"/>
</dbReference>
<dbReference type="Gene3D" id="1.10.10.60">
    <property type="entry name" value="Homeodomain-like"/>
    <property type="match status" value="1"/>
</dbReference>
<evidence type="ECO:0000313" key="7">
    <source>
        <dbReference type="EMBL" id="GAA0607683.1"/>
    </source>
</evidence>
<name>A0ABN1GB27_9ACTN</name>
<dbReference type="InterPro" id="IPR036271">
    <property type="entry name" value="Tet_transcr_reg_TetR-rel_C_sf"/>
</dbReference>
<evidence type="ECO:0000256" key="1">
    <source>
        <dbReference type="ARBA" id="ARBA00022491"/>
    </source>
</evidence>
<dbReference type="Pfam" id="PF00440">
    <property type="entry name" value="TetR_N"/>
    <property type="match status" value="1"/>
</dbReference>
<feature type="domain" description="HTH tetR-type" evidence="6">
    <location>
        <begin position="22"/>
        <end position="81"/>
    </location>
</feature>
<feature type="DNA-binding region" description="H-T-H motif" evidence="5">
    <location>
        <begin position="44"/>
        <end position="63"/>
    </location>
</feature>